<feature type="transmembrane region" description="Helical" evidence="6">
    <location>
        <begin position="98"/>
        <end position="115"/>
    </location>
</feature>
<reference evidence="7 8" key="1">
    <citation type="journal article" date="2020" name="Nat. Food">
        <title>A phased Vanilla planifolia genome enables genetic improvement of flavour and production.</title>
        <authorList>
            <person name="Hasing T."/>
            <person name="Tang H."/>
            <person name="Brym M."/>
            <person name="Khazi F."/>
            <person name="Huang T."/>
            <person name="Chambers A.H."/>
        </authorList>
    </citation>
    <scope>NUCLEOTIDE SEQUENCE [LARGE SCALE GENOMIC DNA]</scope>
    <source>
        <tissue evidence="7">Leaf</tissue>
    </source>
</reference>
<protein>
    <submittedName>
        <fullName evidence="7">Uncharacterized protein</fullName>
    </submittedName>
</protein>
<name>A0A835R206_VANPL</name>
<feature type="transmembrane region" description="Helical" evidence="6">
    <location>
        <begin position="519"/>
        <end position="542"/>
    </location>
</feature>
<evidence type="ECO:0000313" key="7">
    <source>
        <dbReference type="EMBL" id="KAG0480659.1"/>
    </source>
</evidence>
<comment type="similarity">
    <text evidence="2">Belongs to the major facilitator superfamily. Proton-dependent oligopeptide transporter (POT/PTR) (TC 2.A.17) family.</text>
</comment>
<evidence type="ECO:0000256" key="1">
    <source>
        <dbReference type="ARBA" id="ARBA00004141"/>
    </source>
</evidence>
<comment type="caution">
    <text evidence="7">The sequence shown here is derived from an EMBL/GenBank/DDBJ whole genome shotgun (WGS) entry which is preliminary data.</text>
</comment>
<feature type="transmembrane region" description="Helical" evidence="6">
    <location>
        <begin position="69"/>
        <end position="86"/>
    </location>
</feature>
<keyword evidence="5 6" id="KW-0472">Membrane</keyword>
<dbReference type="OrthoDB" id="676979at2759"/>
<gene>
    <name evidence="7" type="ORF">HPP92_011517</name>
</gene>
<keyword evidence="8" id="KW-1185">Reference proteome</keyword>
<evidence type="ECO:0000256" key="2">
    <source>
        <dbReference type="ARBA" id="ARBA00005982"/>
    </source>
</evidence>
<organism evidence="7 8">
    <name type="scientific">Vanilla planifolia</name>
    <name type="common">Vanilla</name>
    <dbReference type="NCBI Taxonomy" id="51239"/>
    <lineage>
        <taxon>Eukaryota</taxon>
        <taxon>Viridiplantae</taxon>
        <taxon>Streptophyta</taxon>
        <taxon>Embryophyta</taxon>
        <taxon>Tracheophyta</taxon>
        <taxon>Spermatophyta</taxon>
        <taxon>Magnoliopsida</taxon>
        <taxon>Liliopsida</taxon>
        <taxon>Asparagales</taxon>
        <taxon>Orchidaceae</taxon>
        <taxon>Vanilloideae</taxon>
        <taxon>Vanilleae</taxon>
        <taxon>Vanilla</taxon>
    </lineage>
</organism>
<dbReference type="SUPFAM" id="SSF103473">
    <property type="entry name" value="MFS general substrate transporter"/>
    <property type="match status" value="1"/>
</dbReference>
<dbReference type="InterPro" id="IPR000109">
    <property type="entry name" value="POT_fam"/>
</dbReference>
<dbReference type="GO" id="GO:0022857">
    <property type="term" value="F:transmembrane transporter activity"/>
    <property type="evidence" value="ECO:0007669"/>
    <property type="project" value="InterPro"/>
</dbReference>
<feature type="transmembrane region" description="Helical" evidence="6">
    <location>
        <begin position="214"/>
        <end position="235"/>
    </location>
</feature>
<comment type="subcellular location">
    <subcellularLocation>
        <location evidence="1">Membrane</location>
        <topology evidence="1">Multi-pass membrane protein</topology>
    </subcellularLocation>
</comment>
<keyword evidence="4 6" id="KW-1133">Transmembrane helix</keyword>
<evidence type="ECO:0000313" key="8">
    <source>
        <dbReference type="Proteomes" id="UP000636800"/>
    </source>
</evidence>
<dbReference type="GO" id="GO:0016020">
    <property type="term" value="C:membrane"/>
    <property type="evidence" value="ECO:0007669"/>
    <property type="project" value="UniProtKB-SubCell"/>
</dbReference>
<feature type="transmembrane region" description="Helical" evidence="6">
    <location>
        <begin position="241"/>
        <end position="260"/>
    </location>
</feature>
<dbReference type="AlphaFoldDB" id="A0A835R206"/>
<sequence>MHELKLSLLQQWQTRSAGGERLRRGAHPRWYGGSLGSTVASSAGREMARLLLPNCFALTPIASEMLERVAFYGIGANLVLYLTDVLHQDTVASANNVTNWFGAVMVITVPGAYAADSYFGQYWTIMFFSAVYLMGMCSLTLTTSLSWLRPEACISSNAEDCRSKTKGFQTAIFYCSLYIIGIGAGGRRANTTTLGAIQFDNFEPKERSQKFSFFNWWSFAQFIGGLFSCTVLVYIQENVSWSLGYTIATIGSVLSLLSFASGTPVYRHRLPGGSPFTRLAMVFVAAARKWRVTLPVHPWELHELDAVQYAKEGKHRINHTASVRVLDKAAVKSGSDGPWMLCPVTLVEEAKKTLRLLPVFVSTLMPSVMLAQVMTLFIKQGATLDCRMGPHFSLPPASLSAFLTATILLGLVVYDRLFVPFLRERTGNPRGITLLRRIGVGQVMQIVISVIAALTERWRLRVAESHGLTDENATVPLTVFVLLPQFILLGITEVFVGVGKMELFFDQAPEGMKSLGSSLFTLSLGIGGFLSSFLLSTVTKVTGRGGRKPWVQNNLNVSHLDYYYGLLAVLNAVNFVFFLFVAMNYMYSGETFQTESEAMEAGEKEMALEES</sequence>
<evidence type="ECO:0000256" key="6">
    <source>
        <dbReference type="SAM" id="Phobius"/>
    </source>
</evidence>
<evidence type="ECO:0000256" key="5">
    <source>
        <dbReference type="ARBA" id="ARBA00023136"/>
    </source>
</evidence>
<feature type="transmembrane region" description="Helical" evidence="6">
    <location>
        <begin position="434"/>
        <end position="455"/>
    </location>
</feature>
<accession>A0A835R206</accession>
<feature type="transmembrane region" description="Helical" evidence="6">
    <location>
        <begin position="121"/>
        <end position="141"/>
    </location>
</feature>
<dbReference type="Proteomes" id="UP000636800">
    <property type="component" value="Chromosome 5"/>
</dbReference>
<feature type="transmembrane region" description="Helical" evidence="6">
    <location>
        <begin position="356"/>
        <end position="378"/>
    </location>
</feature>
<dbReference type="InterPro" id="IPR036259">
    <property type="entry name" value="MFS_trans_sf"/>
</dbReference>
<dbReference type="EMBL" id="JADCNL010000005">
    <property type="protein sequence ID" value="KAG0480659.1"/>
    <property type="molecule type" value="Genomic_DNA"/>
</dbReference>
<keyword evidence="3 6" id="KW-0812">Transmembrane</keyword>
<proteinExistence type="inferred from homology"/>
<evidence type="ECO:0000256" key="4">
    <source>
        <dbReference type="ARBA" id="ARBA00022989"/>
    </source>
</evidence>
<dbReference type="PANTHER" id="PTHR11654">
    <property type="entry name" value="OLIGOPEPTIDE TRANSPORTER-RELATED"/>
    <property type="match status" value="1"/>
</dbReference>
<feature type="transmembrane region" description="Helical" evidence="6">
    <location>
        <begin position="562"/>
        <end position="583"/>
    </location>
</feature>
<feature type="transmembrane region" description="Helical" evidence="6">
    <location>
        <begin position="398"/>
        <end position="422"/>
    </location>
</feature>
<dbReference type="Pfam" id="PF00854">
    <property type="entry name" value="PTR2"/>
    <property type="match status" value="1"/>
</dbReference>
<dbReference type="Gene3D" id="1.20.1250.20">
    <property type="entry name" value="MFS general substrate transporter like domains"/>
    <property type="match status" value="1"/>
</dbReference>
<evidence type="ECO:0000256" key="3">
    <source>
        <dbReference type="ARBA" id="ARBA00022692"/>
    </source>
</evidence>
<feature type="transmembrane region" description="Helical" evidence="6">
    <location>
        <begin position="475"/>
        <end position="498"/>
    </location>
</feature>